<dbReference type="EMBL" id="CP029479">
    <property type="protein sequence ID" value="AWM77343.1"/>
    <property type="molecule type" value="Genomic_DNA"/>
</dbReference>
<dbReference type="Proteomes" id="UP000247763">
    <property type="component" value="Chromosome"/>
</dbReference>
<protein>
    <submittedName>
        <fullName evidence="2">Dehydrogenase</fullName>
    </submittedName>
</protein>
<dbReference type="InterPro" id="IPR018391">
    <property type="entry name" value="PQQ_b-propeller_rpt"/>
</dbReference>
<sequence>MTLTRLSIVGVLAGALVASGCAQTRDFLRLNNSTPQETAQAENRIALVGFDQEVVPEEGLKGATFFLPDPVTIDQWALPGGNPEQSPPHADAAKALSVAWKRDFGAARGRNAHVMAPPVAVNGKIYVMDGHATVSALDARTGAQVWKADLRGKLKRDTVAYGGGLAIAEGKLVVTSGYRFVTQLDAETGAVLWRTQTEQPIHAAPTVSGGRIFAVAIDNTLLTYDFATGKEGWTYQALTEPARLLAASSPAVSGDTVVAAFGSGELIALRAANGNDLWSEALSRASRTNALSEIRDIAGRPVIYQGDVVAVSHSGILSSTDLRTGVTRWSLPVTGITTPWVAGDVVYVVDRAGKLYCLARETGLAYWVTDLGLGREEKGFLPSFGEGSKSKKKAKARPVWSSPILASGRLLLASNKGEMVAVNARTGEVERSVNLGAPVTVGPIALGETVYFVTDEARLIAVR</sequence>
<dbReference type="InterPro" id="IPR011047">
    <property type="entry name" value="Quinoprotein_ADH-like_sf"/>
</dbReference>
<dbReference type="OrthoDB" id="5290752at2"/>
<dbReference type="InterPro" id="IPR002372">
    <property type="entry name" value="PQQ_rpt_dom"/>
</dbReference>
<feature type="domain" description="Pyrrolo-quinoline quinone repeat" evidence="1">
    <location>
        <begin position="399"/>
        <end position="462"/>
    </location>
</feature>
<evidence type="ECO:0000259" key="1">
    <source>
        <dbReference type="Pfam" id="PF13360"/>
    </source>
</evidence>
<organism evidence="2 3">
    <name type="scientific">Phenylobacterium parvum</name>
    <dbReference type="NCBI Taxonomy" id="2201350"/>
    <lineage>
        <taxon>Bacteria</taxon>
        <taxon>Pseudomonadati</taxon>
        <taxon>Pseudomonadota</taxon>
        <taxon>Alphaproteobacteria</taxon>
        <taxon>Caulobacterales</taxon>
        <taxon>Caulobacteraceae</taxon>
        <taxon>Phenylobacterium</taxon>
    </lineage>
</organism>
<name>A0A2Z3HLG2_9CAUL</name>
<dbReference type="InterPro" id="IPR015943">
    <property type="entry name" value="WD40/YVTN_repeat-like_dom_sf"/>
</dbReference>
<dbReference type="PANTHER" id="PTHR34512:SF30">
    <property type="entry name" value="OUTER MEMBRANE PROTEIN ASSEMBLY FACTOR BAMB"/>
    <property type="match status" value="1"/>
</dbReference>
<dbReference type="SUPFAM" id="SSF50998">
    <property type="entry name" value="Quinoprotein alcohol dehydrogenase-like"/>
    <property type="match status" value="2"/>
</dbReference>
<dbReference type="AlphaFoldDB" id="A0A2Z3HLG2"/>
<dbReference type="PROSITE" id="PS51257">
    <property type="entry name" value="PROKAR_LIPOPROTEIN"/>
    <property type="match status" value="1"/>
</dbReference>
<feature type="domain" description="Pyrrolo-quinoline quinone repeat" evidence="1">
    <location>
        <begin position="132"/>
        <end position="368"/>
    </location>
</feature>
<dbReference type="KEGG" id="phb:HYN04_05925"/>
<dbReference type="Pfam" id="PF13360">
    <property type="entry name" value="PQQ_2"/>
    <property type="match status" value="2"/>
</dbReference>
<dbReference type="PANTHER" id="PTHR34512">
    <property type="entry name" value="CELL SURFACE PROTEIN"/>
    <property type="match status" value="1"/>
</dbReference>
<reference evidence="3" key="1">
    <citation type="submission" date="2018-05" db="EMBL/GenBank/DDBJ databases">
        <title>Genome sequencing of Phenylobacterium sp. HYN0004.</title>
        <authorList>
            <person name="Yi H."/>
            <person name="Baek C."/>
        </authorList>
    </citation>
    <scope>NUCLEOTIDE SEQUENCE [LARGE SCALE GENOMIC DNA]</scope>
    <source>
        <strain evidence="3">HYN0004</strain>
    </source>
</reference>
<gene>
    <name evidence="2" type="ORF">HYN04_05925</name>
</gene>
<keyword evidence="3" id="KW-1185">Reference proteome</keyword>
<dbReference type="Gene3D" id="2.130.10.10">
    <property type="entry name" value="YVTN repeat-like/Quinoprotein amine dehydrogenase"/>
    <property type="match status" value="1"/>
</dbReference>
<proteinExistence type="predicted"/>
<dbReference type="RefSeq" id="WP_110449910.1">
    <property type="nucleotide sequence ID" value="NZ_CP029479.1"/>
</dbReference>
<evidence type="ECO:0000313" key="2">
    <source>
        <dbReference type="EMBL" id="AWM77343.1"/>
    </source>
</evidence>
<accession>A0A2Z3HLG2</accession>
<dbReference type="SMART" id="SM00564">
    <property type="entry name" value="PQQ"/>
    <property type="match status" value="7"/>
</dbReference>
<evidence type="ECO:0000313" key="3">
    <source>
        <dbReference type="Proteomes" id="UP000247763"/>
    </source>
</evidence>